<reference evidence="10" key="1">
    <citation type="submission" date="2020-04" db="EMBL/GenBank/DDBJ databases">
        <authorList>
            <person name="Zhang T."/>
        </authorList>
    </citation>
    <scope>NUCLEOTIDE SEQUENCE</scope>
    <source>
        <strain evidence="10">HKST-UBA13</strain>
    </source>
</reference>
<evidence type="ECO:0000256" key="6">
    <source>
        <dbReference type="ARBA" id="ARBA00022833"/>
    </source>
</evidence>
<dbReference type="GO" id="GO:0016787">
    <property type="term" value="F:hydrolase activity"/>
    <property type="evidence" value="ECO:0007669"/>
    <property type="project" value="UniProtKB-KW"/>
</dbReference>
<accession>A0A955IES9</accession>
<dbReference type="AlphaFoldDB" id="A0A955IES9"/>
<dbReference type="GO" id="GO:0005507">
    <property type="term" value="F:copper ion binding"/>
    <property type="evidence" value="ECO:0007669"/>
    <property type="project" value="TreeGrafter"/>
</dbReference>
<comment type="catalytic activity">
    <reaction evidence="7">
        <text>adenosine + H2O + H(+) = inosine + NH4(+)</text>
        <dbReference type="Rhea" id="RHEA:24408"/>
        <dbReference type="ChEBI" id="CHEBI:15377"/>
        <dbReference type="ChEBI" id="CHEBI:15378"/>
        <dbReference type="ChEBI" id="CHEBI:16335"/>
        <dbReference type="ChEBI" id="CHEBI:17596"/>
        <dbReference type="ChEBI" id="CHEBI:28938"/>
        <dbReference type="EC" id="3.5.4.4"/>
    </reaction>
    <physiologicalReaction direction="left-to-right" evidence="7">
        <dbReference type="Rhea" id="RHEA:24409"/>
    </physiologicalReaction>
</comment>
<evidence type="ECO:0000256" key="5">
    <source>
        <dbReference type="ARBA" id="ARBA00022801"/>
    </source>
</evidence>
<dbReference type="EMBL" id="JAGQLJ010000002">
    <property type="protein sequence ID" value="MCA9380653.1"/>
    <property type="molecule type" value="Genomic_DNA"/>
</dbReference>
<keyword evidence="3" id="KW-0808">Transferase</keyword>
<dbReference type="Gene3D" id="3.60.140.10">
    <property type="entry name" value="CNF1/YfiH-like putative cysteine hydrolases"/>
    <property type="match status" value="1"/>
</dbReference>
<organism evidence="10 11">
    <name type="scientific">Candidatus Dojkabacteria bacterium</name>
    <dbReference type="NCBI Taxonomy" id="2099670"/>
    <lineage>
        <taxon>Bacteria</taxon>
        <taxon>Candidatus Dojkabacteria</taxon>
    </lineage>
</organism>
<evidence type="ECO:0000313" key="11">
    <source>
        <dbReference type="Proteomes" id="UP000775877"/>
    </source>
</evidence>
<dbReference type="PANTHER" id="PTHR30616:SF2">
    <property type="entry name" value="PURINE NUCLEOSIDE PHOSPHORYLASE LACC1"/>
    <property type="match status" value="1"/>
</dbReference>
<name>A0A955IES9_9BACT</name>
<evidence type="ECO:0000256" key="2">
    <source>
        <dbReference type="ARBA" id="ARBA00007353"/>
    </source>
</evidence>
<dbReference type="Pfam" id="PF02578">
    <property type="entry name" value="Cu-oxidase_4"/>
    <property type="match status" value="1"/>
</dbReference>
<evidence type="ECO:0000256" key="8">
    <source>
        <dbReference type="ARBA" id="ARBA00048968"/>
    </source>
</evidence>
<comment type="similarity">
    <text evidence="2">Belongs to the purine nucleoside phosphorylase YfiH/LACC1 family.</text>
</comment>
<dbReference type="SUPFAM" id="SSF64438">
    <property type="entry name" value="CNF1/YfiH-like putative cysteine hydrolases"/>
    <property type="match status" value="1"/>
</dbReference>
<gene>
    <name evidence="10" type="ORF">KC678_00115</name>
</gene>
<proteinExistence type="inferred from homology"/>
<dbReference type="PANTHER" id="PTHR30616">
    <property type="entry name" value="UNCHARACTERIZED PROTEIN YFIH"/>
    <property type="match status" value="1"/>
</dbReference>
<evidence type="ECO:0000256" key="9">
    <source>
        <dbReference type="ARBA" id="ARBA00049893"/>
    </source>
</evidence>
<evidence type="ECO:0000256" key="3">
    <source>
        <dbReference type="ARBA" id="ARBA00022679"/>
    </source>
</evidence>
<evidence type="ECO:0000256" key="4">
    <source>
        <dbReference type="ARBA" id="ARBA00022723"/>
    </source>
</evidence>
<dbReference type="InterPro" id="IPR011324">
    <property type="entry name" value="Cytotoxic_necrot_fac-like_cat"/>
</dbReference>
<evidence type="ECO:0000256" key="7">
    <source>
        <dbReference type="ARBA" id="ARBA00047989"/>
    </source>
</evidence>
<sequence>MHTGFKEKNNLGFFTELEELGVKNFFTYDNSIWGHMGISSEDANEKYKKLFDLLEINLSEVIYIGSSHNNEVQFLDENNLPIYQAFNRHDKSGFVVINTDGLITKLTNIPLIITPADCAIICITGVDKKDGKRFITNLHAGIYGTMLKIHTIALKLIRDNYEASDMKVFIFPSVSSNYYKKSLDDKLRGRLAKDPHWADFTNIEKDMFSMDIERKLVSDFKNEGIDEGSIFVTGVNTYDEQEKGRLFSATYAKAHDLPKRNFAVGLTLK</sequence>
<dbReference type="Proteomes" id="UP000775877">
    <property type="component" value="Unassembled WGS sequence"/>
</dbReference>
<comment type="catalytic activity">
    <reaction evidence="1">
        <text>inosine + phosphate = alpha-D-ribose 1-phosphate + hypoxanthine</text>
        <dbReference type="Rhea" id="RHEA:27646"/>
        <dbReference type="ChEBI" id="CHEBI:17368"/>
        <dbReference type="ChEBI" id="CHEBI:17596"/>
        <dbReference type="ChEBI" id="CHEBI:43474"/>
        <dbReference type="ChEBI" id="CHEBI:57720"/>
        <dbReference type="EC" id="2.4.2.1"/>
    </reaction>
    <physiologicalReaction direction="left-to-right" evidence="1">
        <dbReference type="Rhea" id="RHEA:27647"/>
    </physiologicalReaction>
</comment>
<evidence type="ECO:0000256" key="1">
    <source>
        <dbReference type="ARBA" id="ARBA00000553"/>
    </source>
</evidence>
<dbReference type="InterPro" id="IPR038371">
    <property type="entry name" value="Cu_polyphenol_OxRdtase_sf"/>
</dbReference>
<keyword evidence="4" id="KW-0479">Metal-binding</keyword>
<reference evidence="10" key="2">
    <citation type="journal article" date="2021" name="Microbiome">
        <title>Successional dynamics and alternative stable states in a saline activated sludge microbial community over 9 years.</title>
        <authorList>
            <person name="Wang Y."/>
            <person name="Ye J."/>
            <person name="Ju F."/>
            <person name="Liu L."/>
            <person name="Boyd J.A."/>
            <person name="Deng Y."/>
            <person name="Parks D.H."/>
            <person name="Jiang X."/>
            <person name="Yin X."/>
            <person name="Woodcroft B.J."/>
            <person name="Tyson G.W."/>
            <person name="Hugenholtz P."/>
            <person name="Polz M.F."/>
            <person name="Zhang T."/>
        </authorList>
    </citation>
    <scope>NUCLEOTIDE SEQUENCE</scope>
    <source>
        <strain evidence="10">HKST-UBA13</strain>
    </source>
</reference>
<comment type="catalytic activity">
    <reaction evidence="8">
        <text>adenosine + phosphate = alpha-D-ribose 1-phosphate + adenine</text>
        <dbReference type="Rhea" id="RHEA:27642"/>
        <dbReference type="ChEBI" id="CHEBI:16335"/>
        <dbReference type="ChEBI" id="CHEBI:16708"/>
        <dbReference type="ChEBI" id="CHEBI:43474"/>
        <dbReference type="ChEBI" id="CHEBI:57720"/>
        <dbReference type="EC" id="2.4.2.1"/>
    </reaction>
    <physiologicalReaction direction="left-to-right" evidence="8">
        <dbReference type="Rhea" id="RHEA:27643"/>
    </physiologicalReaction>
</comment>
<keyword evidence="5" id="KW-0378">Hydrolase</keyword>
<keyword evidence="6" id="KW-0862">Zinc</keyword>
<protein>
    <submittedName>
        <fullName evidence="10">Laccase domain-containing protein</fullName>
    </submittedName>
</protein>
<comment type="catalytic activity">
    <reaction evidence="9">
        <text>S-methyl-5'-thioadenosine + phosphate = 5-(methylsulfanyl)-alpha-D-ribose 1-phosphate + adenine</text>
        <dbReference type="Rhea" id="RHEA:11852"/>
        <dbReference type="ChEBI" id="CHEBI:16708"/>
        <dbReference type="ChEBI" id="CHEBI:17509"/>
        <dbReference type="ChEBI" id="CHEBI:43474"/>
        <dbReference type="ChEBI" id="CHEBI:58533"/>
        <dbReference type="EC" id="2.4.2.28"/>
    </reaction>
    <physiologicalReaction direction="left-to-right" evidence="9">
        <dbReference type="Rhea" id="RHEA:11853"/>
    </physiologicalReaction>
</comment>
<evidence type="ECO:0000313" key="10">
    <source>
        <dbReference type="EMBL" id="MCA9380653.1"/>
    </source>
</evidence>
<comment type="caution">
    <text evidence="10">The sequence shown here is derived from an EMBL/GenBank/DDBJ whole genome shotgun (WGS) entry which is preliminary data.</text>
</comment>
<dbReference type="GO" id="GO:0017061">
    <property type="term" value="F:S-methyl-5-thioadenosine phosphorylase activity"/>
    <property type="evidence" value="ECO:0007669"/>
    <property type="project" value="UniProtKB-EC"/>
</dbReference>
<dbReference type="InterPro" id="IPR003730">
    <property type="entry name" value="Cu_polyphenol_OxRdtase"/>
</dbReference>